<comment type="caution">
    <text evidence="2">The sequence shown here is derived from an EMBL/GenBank/DDBJ whole genome shotgun (WGS) entry which is preliminary data.</text>
</comment>
<dbReference type="PANTHER" id="PTHR43698">
    <property type="entry name" value="RIBD C-TERMINAL DOMAIN CONTAINING PROTEIN"/>
    <property type="match status" value="1"/>
</dbReference>
<dbReference type="PANTHER" id="PTHR43698:SF1">
    <property type="entry name" value="BLL4564 PROTEIN"/>
    <property type="match status" value="1"/>
</dbReference>
<dbReference type="SUPFAM" id="SSF51182">
    <property type="entry name" value="RmlC-like cupins"/>
    <property type="match status" value="1"/>
</dbReference>
<dbReference type="Pfam" id="PF07883">
    <property type="entry name" value="Cupin_2"/>
    <property type="match status" value="1"/>
</dbReference>
<dbReference type="InterPro" id="IPR013096">
    <property type="entry name" value="Cupin_2"/>
</dbReference>
<dbReference type="Gene3D" id="2.60.120.10">
    <property type="entry name" value="Jelly Rolls"/>
    <property type="match status" value="1"/>
</dbReference>
<evidence type="ECO:0000313" key="2">
    <source>
        <dbReference type="EMBL" id="GKT27049.1"/>
    </source>
</evidence>
<reference evidence="2" key="1">
    <citation type="submission" date="2022-03" db="EMBL/GenBank/DDBJ databases">
        <title>Draft genome sequence of Aduncisulcus paluster, a free-living microaerophilic Fornicata.</title>
        <authorList>
            <person name="Yuyama I."/>
            <person name="Kume K."/>
            <person name="Tamura T."/>
            <person name="Inagaki Y."/>
            <person name="Hashimoto T."/>
        </authorList>
    </citation>
    <scope>NUCLEOTIDE SEQUENCE</scope>
    <source>
        <strain evidence="2">NY0171</strain>
    </source>
</reference>
<dbReference type="InterPro" id="IPR011051">
    <property type="entry name" value="RmlC_Cupin_sf"/>
</dbReference>
<dbReference type="EMBL" id="BQXS01012699">
    <property type="protein sequence ID" value="GKT27049.1"/>
    <property type="molecule type" value="Genomic_DNA"/>
</dbReference>
<proteinExistence type="predicted"/>
<feature type="domain" description="Cupin type-2" evidence="1">
    <location>
        <begin position="40"/>
        <end position="100"/>
    </location>
</feature>
<accession>A0ABQ5K3I0</accession>
<keyword evidence="3" id="KW-1185">Reference proteome</keyword>
<dbReference type="Proteomes" id="UP001057375">
    <property type="component" value="Unassembled WGS sequence"/>
</dbReference>
<protein>
    <submittedName>
        <fullName evidence="2">Cupin domain-containing protein</fullName>
    </submittedName>
</protein>
<organism evidence="2 3">
    <name type="scientific">Aduncisulcus paluster</name>
    <dbReference type="NCBI Taxonomy" id="2918883"/>
    <lineage>
        <taxon>Eukaryota</taxon>
        <taxon>Metamonada</taxon>
        <taxon>Carpediemonas-like organisms</taxon>
        <taxon>Aduncisulcus</taxon>
    </lineage>
</organism>
<dbReference type="InterPro" id="IPR047263">
    <property type="entry name" value="HNL-like_cupin"/>
</dbReference>
<dbReference type="InterPro" id="IPR014710">
    <property type="entry name" value="RmlC-like_jellyroll"/>
</dbReference>
<gene>
    <name evidence="2" type="ORF">ADUPG1_013589</name>
</gene>
<evidence type="ECO:0000259" key="1">
    <source>
        <dbReference type="Pfam" id="PF07883"/>
    </source>
</evidence>
<sequence length="133" mass="15005">MDIDPIFPLGIKNEAYKQYFIGDSYLSILSKDIGLLSFNVTFEPGCRNNWHVHHKGGQVLFCTAGFGWYQEEGKAPRLLKPGDVVEIPAGTNHWHGATKDSWFSHIAINVPAKDGTVEWKEPVTDEEYAKLKE</sequence>
<name>A0ABQ5K3I0_9EUKA</name>
<dbReference type="CDD" id="cd02233">
    <property type="entry name" value="cupin_HNL-like"/>
    <property type="match status" value="1"/>
</dbReference>
<evidence type="ECO:0000313" key="3">
    <source>
        <dbReference type="Proteomes" id="UP001057375"/>
    </source>
</evidence>